<gene>
    <name evidence="1" type="primary">ORF219363</name>
</gene>
<proteinExistence type="predicted"/>
<reference evidence="1" key="1">
    <citation type="submission" date="2014-12" db="EMBL/GenBank/DDBJ databases">
        <title>Insight into the proteome of Arion vulgaris.</title>
        <authorList>
            <person name="Aradska J."/>
            <person name="Bulat T."/>
            <person name="Smidak R."/>
            <person name="Sarate P."/>
            <person name="Gangsoo J."/>
            <person name="Sialana F."/>
            <person name="Bilban M."/>
            <person name="Lubec G."/>
        </authorList>
    </citation>
    <scope>NUCLEOTIDE SEQUENCE</scope>
    <source>
        <tissue evidence="1">Skin</tissue>
    </source>
</reference>
<feature type="non-terminal residue" evidence="1">
    <location>
        <position position="1"/>
    </location>
</feature>
<dbReference type="EMBL" id="HACG01051824">
    <property type="protein sequence ID" value="CEK98695.1"/>
    <property type="molecule type" value="Transcribed_RNA"/>
</dbReference>
<organism evidence="1">
    <name type="scientific">Arion vulgaris</name>
    <dbReference type="NCBI Taxonomy" id="1028688"/>
    <lineage>
        <taxon>Eukaryota</taxon>
        <taxon>Metazoa</taxon>
        <taxon>Spiralia</taxon>
        <taxon>Lophotrochozoa</taxon>
        <taxon>Mollusca</taxon>
        <taxon>Gastropoda</taxon>
        <taxon>Heterobranchia</taxon>
        <taxon>Euthyneura</taxon>
        <taxon>Panpulmonata</taxon>
        <taxon>Eupulmonata</taxon>
        <taxon>Stylommatophora</taxon>
        <taxon>Helicina</taxon>
        <taxon>Arionoidea</taxon>
        <taxon>Arionidae</taxon>
        <taxon>Arion</taxon>
    </lineage>
</organism>
<protein>
    <submittedName>
        <fullName evidence="1">Uncharacterized protein</fullName>
    </submittedName>
</protein>
<dbReference type="AlphaFoldDB" id="A0A0B7C2M3"/>
<accession>A0A0B7C2M3</accession>
<evidence type="ECO:0000313" key="1">
    <source>
        <dbReference type="EMBL" id="CEK98695.1"/>
    </source>
</evidence>
<name>A0A0B7C2M3_9EUPU</name>
<sequence>RKSKHVLFTVLQKKNETKAFNNLHKFNEHHTGCDIATISATLDYKYTKNNTLFSQQIFQLVTTDELV</sequence>